<name>A0A410WBV2_9CORY</name>
<dbReference type="PANTHER" id="PTHR38594:SF1">
    <property type="entry name" value="PEP-DEPENDENT DIHYDROXYACETONE KINASE, PHOSPHORYL DONOR SUBUNIT DHAM"/>
    <property type="match status" value="1"/>
</dbReference>
<comment type="subunit">
    <text evidence="7">Homodimer. The dihydroxyacetone kinase complex is composed of a homodimer of DhaM, a homodimer of DhaK and the subunit DhaL.</text>
</comment>
<evidence type="ECO:0000313" key="9">
    <source>
        <dbReference type="Proteomes" id="UP000288929"/>
    </source>
</evidence>
<dbReference type="GO" id="GO:0047324">
    <property type="term" value="F:phosphoenolpyruvate-glycerone phosphotransferase activity"/>
    <property type="evidence" value="ECO:0007669"/>
    <property type="project" value="UniProtKB-EC"/>
</dbReference>
<dbReference type="InterPro" id="IPR035895">
    <property type="entry name" value="HPr-like_sf"/>
</dbReference>
<keyword evidence="9" id="KW-1185">Reference proteome</keyword>
<evidence type="ECO:0000256" key="4">
    <source>
        <dbReference type="ARBA" id="ARBA00012095"/>
    </source>
</evidence>
<dbReference type="GO" id="GO:0009401">
    <property type="term" value="P:phosphoenolpyruvate-dependent sugar phosphotransferase system"/>
    <property type="evidence" value="ECO:0007669"/>
    <property type="project" value="InterPro"/>
</dbReference>
<dbReference type="EMBL" id="CP035299">
    <property type="protein sequence ID" value="QAU53432.1"/>
    <property type="molecule type" value="Genomic_DNA"/>
</dbReference>
<dbReference type="InterPro" id="IPR039643">
    <property type="entry name" value="DhaM"/>
</dbReference>
<evidence type="ECO:0000313" key="8">
    <source>
        <dbReference type="EMBL" id="QAU53432.1"/>
    </source>
</evidence>
<protein>
    <recommendedName>
        <fullName evidence="5">Phosphocarrier protein HPr</fullName>
        <ecNumber evidence="4">2.7.1.121</ecNumber>
    </recommendedName>
</protein>
<dbReference type="PROSITE" id="PS51096">
    <property type="entry name" value="PTS_EIIA_TYPE_4"/>
    <property type="match status" value="1"/>
</dbReference>
<organism evidence="8 9">
    <name type="scientific">Corynebacterium pelargi</name>
    <dbReference type="NCBI Taxonomy" id="1471400"/>
    <lineage>
        <taxon>Bacteria</taxon>
        <taxon>Bacillati</taxon>
        <taxon>Actinomycetota</taxon>
        <taxon>Actinomycetes</taxon>
        <taxon>Mycobacteriales</taxon>
        <taxon>Corynebacteriaceae</taxon>
        <taxon>Corynebacterium</taxon>
    </lineage>
</organism>
<dbReference type="Pfam" id="PF00381">
    <property type="entry name" value="PTS-HPr"/>
    <property type="match status" value="1"/>
</dbReference>
<dbReference type="RefSeq" id="WP_128890715.1">
    <property type="nucleotide sequence ID" value="NZ_BMCX01000005.1"/>
</dbReference>
<dbReference type="Gene3D" id="3.30.1340.10">
    <property type="entry name" value="HPr-like"/>
    <property type="match status" value="1"/>
</dbReference>
<dbReference type="KEGG" id="cpeg:CPELA_10950"/>
<proteinExistence type="predicted"/>
<dbReference type="InterPro" id="IPR001020">
    <property type="entry name" value="PTS_HPr_His_P_site"/>
</dbReference>
<comment type="catalytic activity">
    <reaction evidence="1">
        <text>dihydroxyacetone + phosphoenolpyruvate = dihydroxyacetone phosphate + pyruvate</text>
        <dbReference type="Rhea" id="RHEA:18381"/>
        <dbReference type="ChEBI" id="CHEBI:15361"/>
        <dbReference type="ChEBI" id="CHEBI:16016"/>
        <dbReference type="ChEBI" id="CHEBI:57642"/>
        <dbReference type="ChEBI" id="CHEBI:58702"/>
        <dbReference type="EC" id="2.7.1.121"/>
    </reaction>
</comment>
<dbReference type="Gene3D" id="3.40.50.510">
    <property type="entry name" value="Phosphotransferase system, mannose-type IIA component"/>
    <property type="match status" value="1"/>
</dbReference>
<accession>A0A410WBV2</accession>
<evidence type="ECO:0000256" key="1">
    <source>
        <dbReference type="ARBA" id="ARBA00001113"/>
    </source>
</evidence>
<reference evidence="8 9" key="1">
    <citation type="submission" date="2019-01" db="EMBL/GenBank/DDBJ databases">
        <authorList>
            <person name="Ruckert C."/>
            <person name="Busche T."/>
            <person name="Kalinowski J."/>
        </authorList>
    </citation>
    <scope>NUCLEOTIDE SEQUENCE [LARGE SCALE GENOMIC DNA]</scope>
    <source>
        <strain evidence="8 9">136/3</strain>
    </source>
</reference>
<dbReference type="InterPro" id="IPR004701">
    <property type="entry name" value="PTS_EIIA_man-typ"/>
</dbReference>
<dbReference type="Pfam" id="PF03610">
    <property type="entry name" value="EIIA-man"/>
    <property type="match status" value="1"/>
</dbReference>
<dbReference type="InterPro" id="IPR036662">
    <property type="entry name" value="PTS_EIIA_man-typ_sf"/>
</dbReference>
<evidence type="ECO:0000256" key="7">
    <source>
        <dbReference type="ARBA" id="ARBA00046577"/>
    </source>
</evidence>
<dbReference type="CDD" id="cd00367">
    <property type="entry name" value="PTS-HPr_like"/>
    <property type="match status" value="1"/>
</dbReference>
<dbReference type="EC" id="2.7.1.121" evidence="4"/>
<evidence type="ECO:0000256" key="6">
    <source>
        <dbReference type="ARBA" id="ARBA00022679"/>
    </source>
</evidence>
<sequence>MSVGLVLVSHSAELAQGLQTLAKQMAPDVPIRCAGGTAEKGIGTSYDLIESAAQELLDLGHQVLFLSDLGSATMTVEMVIELLDGSVRFVDVPFVEGTIAAAVAAAQGDELDQVAEAALAAIKSFVEVEVESGGDYSREAVVADAAGLHARPAAALAVLASQAESDVFINDVDAESPLMVMGLGIKQNDTVTITSSDAAAVDRIAKAIEEGLD</sequence>
<dbReference type="GO" id="GO:0016020">
    <property type="term" value="C:membrane"/>
    <property type="evidence" value="ECO:0007669"/>
    <property type="project" value="InterPro"/>
</dbReference>
<comment type="function">
    <text evidence="2">Component of the dihydroxyacetone kinase complex, which is responsible for the phosphoenolpyruvate (PEP)-dependent phosphorylation of dihydroxyacetone. DhaM serves as the phosphoryl donor. Is phosphorylated by phosphoenolpyruvate in an EI- and HPr-dependent reaction, and a phosphorelay system on histidine residues finally leads to phosphoryl transfer to DhaL and dihydroxyacetone.</text>
</comment>
<dbReference type="InterPro" id="IPR012844">
    <property type="entry name" value="DhaM_N"/>
</dbReference>
<dbReference type="InterPro" id="IPR000032">
    <property type="entry name" value="HPr-like"/>
</dbReference>
<dbReference type="PANTHER" id="PTHR38594">
    <property type="entry name" value="PEP-DEPENDENT DIHYDROXYACETONE KINASE, PHOSPHORYL DONOR SUBUNIT DHAM"/>
    <property type="match status" value="1"/>
</dbReference>
<evidence type="ECO:0000256" key="2">
    <source>
        <dbReference type="ARBA" id="ARBA00002788"/>
    </source>
</evidence>
<dbReference type="GO" id="GO:0019563">
    <property type="term" value="P:glycerol catabolic process"/>
    <property type="evidence" value="ECO:0007669"/>
    <property type="project" value="InterPro"/>
</dbReference>
<dbReference type="PROSITE" id="PS00369">
    <property type="entry name" value="PTS_HPR_HIS"/>
    <property type="match status" value="1"/>
</dbReference>
<dbReference type="PROSITE" id="PS51350">
    <property type="entry name" value="PTS_HPR_DOM"/>
    <property type="match status" value="1"/>
</dbReference>
<comment type="function">
    <text evidence="3">General (non sugar-specific) component of the phosphoenolpyruvate-dependent sugar phosphotransferase system (sugar PTS). This major carbohydrate active-transport system catalyzes the phosphorylation of incoming sugar substrates concomitantly with their translocation across the cell membrane. The phosphoryl group from phosphoenolpyruvate (PEP) is transferred to the phosphoryl carrier protein HPr by enzyme I. Phospho-HPr then transfers it to the PTS EIIA domain.</text>
</comment>
<dbReference type="SUPFAM" id="SSF53062">
    <property type="entry name" value="PTS system fructose IIA component-like"/>
    <property type="match status" value="1"/>
</dbReference>
<dbReference type="NCBIfam" id="TIGR01003">
    <property type="entry name" value="PTS_HPr_family"/>
    <property type="match status" value="1"/>
</dbReference>
<keyword evidence="8" id="KW-0418">Kinase</keyword>
<dbReference type="AlphaFoldDB" id="A0A410WBV2"/>
<keyword evidence="6 8" id="KW-0808">Transferase</keyword>
<dbReference type="NCBIfam" id="TIGR02364">
    <property type="entry name" value="dha_pts"/>
    <property type="match status" value="1"/>
</dbReference>
<dbReference type="SUPFAM" id="SSF55594">
    <property type="entry name" value="HPr-like"/>
    <property type="match status" value="1"/>
</dbReference>
<evidence type="ECO:0000256" key="5">
    <source>
        <dbReference type="ARBA" id="ARBA00020422"/>
    </source>
</evidence>
<dbReference type="Proteomes" id="UP000288929">
    <property type="component" value="Chromosome"/>
</dbReference>
<evidence type="ECO:0000256" key="3">
    <source>
        <dbReference type="ARBA" id="ARBA00003681"/>
    </source>
</evidence>
<dbReference type="OrthoDB" id="350754at2"/>
<gene>
    <name evidence="8" type="primary">dhaM</name>
    <name evidence="8" type="ORF">CPELA_10950</name>
</gene>